<feature type="domain" description="Bacterial phospholipase C C-terminal" evidence="4">
    <location>
        <begin position="633"/>
        <end position="729"/>
    </location>
</feature>
<dbReference type="PANTHER" id="PTHR31956:SF1">
    <property type="entry name" value="NON-SPECIFIC PHOSPHOLIPASE C1"/>
    <property type="match status" value="1"/>
</dbReference>
<dbReference type="GO" id="GO:0034480">
    <property type="term" value="F:phosphatidylcholine phospholipase C activity"/>
    <property type="evidence" value="ECO:0007669"/>
    <property type="project" value="UniProtKB-EC"/>
</dbReference>
<evidence type="ECO:0000313" key="6">
    <source>
        <dbReference type="Proteomes" id="UP000294850"/>
    </source>
</evidence>
<dbReference type="InterPro" id="IPR017767">
    <property type="entry name" value="PC-PLC"/>
</dbReference>
<dbReference type="Pfam" id="PF04185">
    <property type="entry name" value="Phosphoesterase"/>
    <property type="match status" value="2"/>
</dbReference>
<protein>
    <recommendedName>
        <fullName evidence="2">phospholipase C</fullName>
        <ecNumber evidence="2">3.1.4.3</ecNumber>
    </recommendedName>
</protein>
<dbReference type="EMBL" id="SMFL01000002">
    <property type="protein sequence ID" value="TDE17528.1"/>
    <property type="molecule type" value="Genomic_DNA"/>
</dbReference>
<dbReference type="Pfam" id="PF05506">
    <property type="entry name" value="PLipase_C_C"/>
    <property type="match status" value="2"/>
</dbReference>
<comment type="caution">
    <text evidence="5">The sequence shown here is derived from an EMBL/GenBank/DDBJ whole genome shotgun (WGS) entry which is preliminary data.</text>
</comment>
<evidence type="ECO:0000313" key="5">
    <source>
        <dbReference type="EMBL" id="TDE17528.1"/>
    </source>
</evidence>
<dbReference type="AlphaFoldDB" id="A0A4V2Z510"/>
<reference evidence="5 6" key="1">
    <citation type="submission" date="2019-03" db="EMBL/GenBank/DDBJ databases">
        <title>Dyadobacter AR-3-6 sp. nov., isolated from arctic soil.</title>
        <authorList>
            <person name="Chaudhary D.K."/>
        </authorList>
    </citation>
    <scope>NUCLEOTIDE SEQUENCE [LARGE SCALE GENOMIC DNA]</scope>
    <source>
        <strain evidence="5 6">AR-3-6</strain>
    </source>
</reference>
<sequence>MDSRRDFIKKAAMLTGGAGLFSALPASIQKALAINPAPGSTYLDAEHVVILMQENRSFDHAYGSLQGVRGFNDPRAIRLPNKNLVWMQTNAFGETYVPFRLNMKESRATWMGSLPHSWTNQVDARNDGKYDQWLIAKQAGHKDYKKMPLTQGFYNREDIPFYYSLADAFTVCDQNFCSSLTGTTPNRLYLWTGTVREKPEPNSYANVRNENVTERNEASWKTFPERLEDNDVSWRIYQNELSISTGLVGEEDSWLSNFTDNPIEWFSQYNIRYYTGYQKYLKTRSEQLPQEIADTEKRLNGLTGEEAVKVGKILKEKQTHLQIAKEELVRWSKENFDKLSQKQKNIHQKAYTTNISDPDYRSVATVSYNDGDIIHEAKAPQGDVLHQFRTDVTSGKLPTVSWLVAPENFSDHPTSPWYGAWYVSEVMDILTQDPEVWKKTIFILCYDENDGYFDHVPPFVVPNPYEKETGLTSAGIDTKIEYVTLEQDMTKKDKKDARESPIGLGYRVPLVIASPWNRGGNVCSEVFDHTSVLQFLEKFVSHKSGKQITETNISEWRRTICGDLTSTFKPYDGKDIPLPKFVARTEFMEGIYNAQFKKLPNGYKVLSESEIEAINKDPFSSAIMPKQEKGTRPATPLPYELYVDGYLNTAKNAFEIKFKSGNGIFGKQSVGVPFVVYAYGLKSDNVKVRNYTVKAGDTLADSWDMNSFDDQNYHLVVYGPNGFMREYKGGSAGSSLILTADYQLNANKKPTGNLTLKIKNPGKTKASISIADNAYKSATINKSLAAGSETSVILNLEKNFNWYDFSVAADGDKQQLIRYAGHVETGKESRSDPYMGQTV</sequence>
<dbReference type="InterPro" id="IPR007312">
    <property type="entry name" value="Phosphoesterase"/>
</dbReference>
<feature type="domain" description="Bacterial phospholipase C C-terminal" evidence="4">
    <location>
        <begin position="740"/>
        <end position="822"/>
    </location>
</feature>
<dbReference type="InterPro" id="IPR008475">
    <property type="entry name" value="PLipase_C_C"/>
</dbReference>
<gene>
    <name evidence="5" type="ORF">E0F88_06455</name>
</gene>
<evidence type="ECO:0000259" key="4">
    <source>
        <dbReference type="Pfam" id="PF05506"/>
    </source>
</evidence>
<dbReference type="InterPro" id="IPR019546">
    <property type="entry name" value="TAT_signal_bac_arc"/>
</dbReference>
<dbReference type="NCBIfam" id="TIGR03396">
    <property type="entry name" value="PC_PLC"/>
    <property type="match status" value="1"/>
</dbReference>
<dbReference type="InterPro" id="IPR017850">
    <property type="entry name" value="Alkaline_phosphatase_core_sf"/>
</dbReference>
<proteinExistence type="inferred from homology"/>
<dbReference type="EC" id="3.1.4.3" evidence="2"/>
<dbReference type="InterPro" id="IPR006311">
    <property type="entry name" value="TAT_signal"/>
</dbReference>
<dbReference type="GO" id="GO:0016042">
    <property type="term" value="P:lipid catabolic process"/>
    <property type="evidence" value="ECO:0007669"/>
    <property type="project" value="InterPro"/>
</dbReference>
<dbReference type="Gene3D" id="3.40.720.10">
    <property type="entry name" value="Alkaline Phosphatase, subunit A"/>
    <property type="match status" value="2"/>
</dbReference>
<dbReference type="OrthoDB" id="980947at2"/>
<organism evidence="5 6">
    <name type="scientific">Dyadobacter psychrotolerans</name>
    <dbReference type="NCBI Taxonomy" id="2541721"/>
    <lineage>
        <taxon>Bacteria</taxon>
        <taxon>Pseudomonadati</taxon>
        <taxon>Bacteroidota</taxon>
        <taxon>Cytophagia</taxon>
        <taxon>Cytophagales</taxon>
        <taxon>Spirosomataceae</taxon>
        <taxon>Dyadobacter</taxon>
    </lineage>
</organism>
<dbReference type="RefSeq" id="WP_131957394.1">
    <property type="nucleotide sequence ID" value="NZ_SMFL01000002.1"/>
</dbReference>
<dbReference type="PROSITE" id="PS51318">
    <property type="entry name" value="TAT"/>
    <property type="match status" value="1"/>
</dbReference>
<accession>A0A4V2Z510</accession>
<evidence type="ECO:0000256" key="1">
    <source>
        <dbReference type="ARBA" id="ARBA00009717"/>
    </source>
</evidence>
<keyword evidence="3" id="KW-0378">Hydrolase</keyword>
<evidence type="ECO:0000256" key="2">
    <source>
        <dbReference type="ARBA" id="ARBA00012018"/>
    </source>
</evidence>
<dbReference type="PANTHER" id="PTHR31956">
    <property type="entry name" value="NON-SPECIFIC PHOSPHOLIPASE C4-RELATED"/>
    <property type="match status" value="1"/>
</dbReference>
<name>A0A4V2Z510_9BACT</name>
<dbReference type="Proteomes" id="UP000294850">
    <property type="component" value="Unassembled WGS sequence"/>
</dbReference>
<comment type="similarity">
    <text evidence="1">Belongs to the bacterial phospholipase C family.</text>
</comment>
<dbReference type="NCBIfam" id="TIGR01409">
    <property type="entry name" value="TAT_signal_seq"/>
    <property type="match status" value="1"/>
</dbReference>
<evidence type="ECO:0000256" key="3">
    <source>
        <dbReference type="ARBA" id="ARBA00022801"/>
    </source>
</evidence>
<keyword evidence="6" id="KW-1185">Reference proteome</keyword>